<organism evidence="2 3">
    <name type="scientific">Pelagibius litoralis</name>
    <dbReference type="NCBI Taxonomy" id="374515"/>
    <lineage>
        <taxon>Bacteria</taxon>
        <taxon>Pseudomonadati</taxon>
        <taxon>Pseudomonadota</taxon>
        <taxon>Alphaproteobacteria</taxon>
        <taxon>Rhodospirillales</taxon>
        <taxon>Rhodovibrionaceae</taxon>
        <taxon>Pelagibius</taxon>
    </lineage>
</organism>
<sequence length="177" mass="18882">MATPKPEPGQSFPNVSVPALNGGDLDLSQTKGPDDWTLVVVYRGKHCPICTTYLRGLNELVAPLQEIGVTIVAVSADSKARATAQMAEVAPTYEVGYDLTVDQMTALGLYISSPRLGMDAERPFAEPGLFLIDAGGNLKVLDISNVPFARPDLGAVFSGIRFMRSMTGDYPANGTYV</sequence>
<reference evidence="2" key="1">
    <citation type="submission" date="2020-03" db="EMBL/GenBank/DDBJ databases">
        <title>Genome of Pelagibius litoralis DSM 21314T.</title>
        <authorList>
            <person name="Wang G."/>
        </authorList>
    </citation>
    <scope>NUCLEOTIDE SEQUENCE</scope>
    <source>
        <strain evidence="2">DSM 21314</strain>
    </source>
</reference>
<gene>
    <name evidence="2" type="ORF">HBA54_22230</name>
</gene>
<dbReference type="CDD" id="cd02970">
    <property type="entry name" value="PRX_like2"/>
    <property type="match status" value="1"/>
</dbReference>
<dbReference type="GO" id="GO:0016209">
    <property type="term" value="F:antioxidant activity"/>
    <property type="evidence" value="ECO:0007669"/>
    <property type="project" value="InterPro"/>
</dbReference>
<comment type="caution">
    <text evidence="2">The sequence shown here is derived from an EMBL/GenBank/DDBJ whole genome shotgun (WGS) entry which is preliminary data.</text>
</comment>
<dbReference type="GO" id="GO:0016491">
    <property type="term" value="F:oxidoreductase activity"/>
    <property type="evidence" value="ECO:0007669"/>
    <property type="project" value="InterPro"/>
</dbReference>
<dbReference type="Proteomes" id="UP000761264">
    <property type="component" value="Unassembled WGS sequence"/>
</dbReference>
<dbReference type="Pfam" id="PF00578">
    <property type="entry name" value="AhpC-TSA"/>
    <property type="match status" value="1"/>
</dbReference>
<feature type="domain" description="Thioredoxin" evidence="1">
    <location>
        <begin position="6"/>
        <end position="168"/>
    </location>
</feature>
<dbReference type="Gene3D" id="3.40.30.10">
    <property type="entry name" value="Glutaredoxin"/>
    <property type="match status" value="1"/>
</dbReference>
<dbReference type="AlphaFoldDB" id="A0A967KBV9"/>
<accession>A0A967KBV9</accession>
<protein>
    <submittedName>
        <fullName evidence="2">AhpC/TSA family protein</fullName>
    </submittedName>
</protein>
<dbReference type="InterPro" id="IPR036249">
    <property type="entry name" value="Thioredoxin-like_sf"/>
</dbReference>
<dbReference type="InterPro" id="IPR000866">
    <property type="entry name" value="AhpC/TSA"/>
</dbReference>
<name>A0A967KBV9_9PROT</name>
<proteinExistence type="predicted"/>
<keyword evidence="3" id="KW-1185">Reference proteome</keyword>
<dbReference type="SUPFAM" id="SSF52833">
    <property type="entry name" value="Thioredoxin-like"/>
    <property type="match status" value="1"/>
</dbReference>
<evidence type="ECO:0000313" key="3">
    <source>
        <dbReference type="Proteomes" id="UP000761264"/>
    </source>
</evidence>
<dbReference type="PROSITE" id="PS51352">
    <property type="entry name" value="THIOREDOXIN_2"/>
    <property type="match status" value="1"/>
</dbReference>
<evidence type="ECO:0000313" key="2">
    <source>
        <dbReference type="EMBL" id="NIA71322.1"/>
    </source>
</evidence>
<dbReference type="EMBL" id="JAAQPH010000021">
    <property type="protein sequence ID" value="NIA71322.1"/>
    <property type="molecule type" value="Genomic_DNA"/>
</dbReference>
<evidence type="ECO:0000259" key="1">
    <source>
        <dbReference type="PROSITE" id="PS51352"/>
    </source>
</evidence>
<dbReference type="InterPro" id="IPR013766">
    <property type="entry name" value="Thioredoxin_domain"/>
</dbReference>
<dbReference type="RefSeq" id="WP_167228842.1">
    <property type="nucleotide sequence ID" value="NZ_JAAQPH010000021.1"/>
</dbReference>